<evidence type="ECO:0000313" key="1">
    <source>
        <dbReference type="EMBL" id="MPC42500.1"/>
    </source>
</evidence>
<dbReference type="EMBL" id="VSRR010005459">
    <property type="protein sequence ID" value="MPC42500.1"/>
    <property type="molecule type" value="Genomic_DNA"/>
</dbReference>
<gene>
    <name evidence="1" type="ORF">E2C01_036122</name>
</gene>
<reference evidence="1 2" key="1">
    <citation type="submission" date="2019-05" db="EMBL/GenBank/DDBJ databases">
        <title>Another draft genome of Portunus trituberculatus and its Hox gene families provides insights of decapod evolution.</title>
        <authorList>
            <person name="Jeong J.-H."/>
            <person name="Song I."/>
            <person name="Kim S."/>
            <person name="Choi T."/>
            <person name="Kim D."/>
            <person name="Ryu S."/>
            <person name="Kim W."/>
        </authorList>
    </citation>
    <scope>NUCLEOTIDE SEQUENCE [LARGE SCALE GENOMIC DNA]</scope>
    <source>
        <tissue evidence="1">Muscle</tissue>
    </source>
</reference>
<dbReference type="AlphaFoldDB" id="A0A5B7F4X5"/>
<organism evidence="1 2">
    <name type="scientific">Portunus trituberculatus</name>
    <name type="common">Swimming crab</name>
    <name type="synonym">Neptunus trituberculatus</name>
    <dbReference type="NCBI Taxonomy" id="210409"/>
    <lineage>
        <taxon>Eukaryota</taxon>
        <taxon>Metazoa</taxon>
        <taxon>Ecdysozoa</taxon>
        <taxon>Arthropoda</taxon>
        <taxon>Crustacea</taxon>
        <taxon>Multicrustacea</taxon>
        <taxon>Malacostraca</taxon>
        <taxon>Eumalacostraca</taxon>
        <taxon>Eucarida</taxon>
        <taxon>Decapoda</taxon>
        <taxon>Pleocyemata</taxon>
        <taxon>Brachyura</taxon>
        <taxon>Eubrachyura</taxon>
        <taxon>Portunoidea</taxon>
        <taxon>Portunidae</taxon>
        <taxon>Portuninae</taxon>
        <taxon>Portunus</taxon>
    </lineage>
</organism>
<dbReference type="Proteomes" id="UP000324222">
    <property type="component" value="Unassembled WGS sequence"/>
</dbReference>
<comment type="caution">
    <text evidence="1">The sequence shown here is derived from an EMBL/GenBank/DDBJ whole genome shotgun (WGS) entry which is preliminary data.</text>
</comment>
<proteinExistence type="predicted"/>
<protein>
    <submittedName>
        <fullName evidence="1">Uncharacterized protein</fullName>
    </submittedName>
</protein>
<evidence type="ECO:0000313" key="2">
    <source>
        <dbReference type="Proteomes" id="UP000324222"/>
    </source>
</evidence>
<name>A0A5B7F4X5_PORTR</name>
<keyword evidence="2" id="KW-1185">Reference proteome</keyword>
<accession>A0A5B7F4X5</accession>
<sequence length="79" mass="8872">MHVSDTAVLGRWAERSHGAVSEDHHDAAAVLELRCVWEETGRDKHDNESVPIFPPEGRSAGVLRLYNHNRWFSRGTPGP</sequence>